<reference evidence="1 2" key="1">
    <citation type="submission" date="2017-12" db="EMBL/GenBank/DDBJ databases">
        <title>Comparative genomics yields insights into virulence evolution of Verticillium dahliae.</title>
        <authorList>
            <person name="Fan R."/>
            <person name="Armitage A.D."/>
            <person name="Cascant-Lopez E."/>
            <person name="Sobczyk M."/>
            <person name="Cockerton H.M."/>
            <person name="Harrison R.J."/>
        </authorList>
    </citation>
    <scope>NUCLEOTIDE SEQUENCE [LARGE SCALE GENOMIC DNA]</scope>
    <source>
        <strain evidence="1 2">12008</strain>
    </source>
</reference>
<evidence type="ECO:0000313" key="1">
    <source>
        <dbReference type="EMBL" id="PNH27833.1"/>
    </source>
</evidence>
<accession>A0AA44WAE1</accession>
<dbReference type="AlphaFoldDB" id="A0AA44WAE1"/>
<gene>
    <name evidence="1" type="ORF">BJF96_g8844</name>
</gene>
<name>A0AA44WAE1_VERDA</name>
<dbReference type="EMBL" id="MPSH01000040">
    <property type="protein sequence ID" value="PNH27833.1"/>
    <property type="molecule type" value="Genomic_DNA"/>
</dbReference>
<organism evidence="1 2">
    <name type="scientific">Verticillium dahliae</name>
    <name type="common">Verticillium wilt</name>
    <dbReference type="NCBI Taxonomy" id="27337"/>
    <lineage>
        <taxon>Eukaryota</taxon>
        <taxon>Fungi</taxon>
        <taxon>Dikarya</taxon>
        <taxon>Ascomycota</taxon>
        <taxon>Pezizomycotina</taxon>
        <taxon>Sordariomycetes</taxon>
        <taxon>Hypocreomycetidae</taxon>
        <taxon>Glomerellales</taxon>
        <taxon>Plectosphaerellaceae</taxon>
        <taxon>Verticillium</taxon>
    </lineage>
</organism>
<evidence type="ECO:0008006" key="3">
    <source>
        <dbReference type="Google" id="ProtNLM"/>
    </source>
</evidence>
<proteinExistence type="predicted"/>
<protein>
    <recommendedName>
        <fullName evidence="3">Protein kinase domain-containing protein</fullName>
    </recommendedName>
</protein>
<sequence>MATKTPSDVHPGNLLLGANDNSIFQKLEDDEFARPIARKPYEDRTNYLSRLMKPKVGPLLLSALTLAKPESALALIPATSRPPYTEPRRRSCACHGAIRSISGRQADGSCPRSSSGFSPQLLPLETLFQAWDLLQRRMLFTARK</sequence>
<comment type="caution">
    <text evidence="1">The sequence shown here is derived from an EMBL/GenBank/DDBJ whole genome shotgun (WGS) entry which is preliminary data.</text>
</comment>
<dbReference type="Proteomes" id="UP000236305">
    <property type="component" value="Unassembled WGS sequence"/>
</dbReference>
<evidence type="ECO:0000313" key="2">
    <source>
        <dbReference type="Proteomes" id="UP000236305"/>
    </source>
</evidence>